<keyword evidence="3" id="KW-1185">Reference proteome</keyword>
<protein>
    <submittedName>
        <fullName evidence="2">Uma2 family endonuclease</fullName>
    </submittedName>
</protein>
<dbReference type="CDD" id="cd06260">
    <property type="entry name" value="DUF820-like"/>
    <property type="match status" value="1"/>
</dbReference>
<dbReference type="SUPFAM" id="SSF52980">
    <property type="entry name" value="Restriction endonuclease-like"/>
    <property type="match status" value="1"/>
</dbReference>
<dbReference type="PANTHER" id="PTHR35400:SF3">
    <property type="entry name" value="SLL1072 PROTEIN"/>
    <property type="match status" value="1"/>
</dbReference>
<sequence length="198" mass="21960">MTISEAGRLRSQLSRLEGMFPGYRTEIVEGNIVLSPLRPLHHETIMRVWGQLEDQTGPEWAAISDVAVPFSDENEFCPDLAVIPAEEHRKNLSWYPADLVELAIEVVSPSSVRNDYQVKDLHYAARGIPHYLIFDPMKGEVGIRWNPGPEGYQGRDVLPYGQQVAVETTLGKLVLDTAALPVDPGEQAPARSNRTGTS</sequence>
<dbReference type="Pfam" id="PF05685">
    <property type="entry name" value="Uma2"/>
    <property type="match status" value="1"/>
</dbReference>
<gene>
    <name evidence="2" type="ORF">FQU76_20055</name>
</gene>
<proteinExistence type="predicted"/>
<feature type="domain" description="Putative restriction endonuclease" evidence="1">
    <location>
        <begin position="12"/>
        <end position="176"/>
    </location>
</feature>
<keyword evidence="2" id="KW-0540">Nuclease</keyword>
<keyword evidence="2" id="KW-0378">Hydrolase</keyword>
<keyword evidence="2" id="KW-0255">Endonuclease</keyword>
<dbReference type="PANTHER" id="PTHR35400">
    <property type="entry name" value="SLR1083 PROTEIN"/>
    <property type="match status" value="1"/>
</dbReference>
<dbReference type="RefSeq" id="WP_146481723.1">
    <property type="nucleotide sequence ID" value="NZ_CP042266.1"/>
</dbReference>
<evidence type="ECO:0000313" key="2">
    <source>
        <dbReference type="EMBL" id="QDY78408.1"/>
    </source>
</evidence>
<dbReference type="KEGG" id="sqz:FQU76_20055"/>
<dbReference type="InterPro" id="IPR011335">
    <property type="entry name" value="Restrct_endonuc-II-like"/>
</dbReference>
<dbReference type="InterPro" id="IPR012296">
    <property type="entry name" value="Nuclease_put_TT1808"/>
</dbReference>
<name>A0A5B8III2_9ACTN</name>
<evidence type="ECO:0000259" key="1">
    <source>
        <dbReference type="Pfam" id="PF05685"/>
    </source>
</evidence>
<dbReference type="EMBL" id="CP042266">
    <property type="protein sequence ID" value="QDY78408.1"/>
    <property type="molecule type" value="Genomic_DNA"/>
</dbReference>
<dbReference type="OrthoDB" id="9799703at2"/>
<dbReference type="Proteomes" id="UP000320580">
    <property type="component" value="Chromosome"/>
</dbReference>
<dbReference type="AlphaFoldDB" id="A0A5B8III2"/>
<dbReference type="GO" id="GO:0004519">
    <property type="term" value="F:endonuclease activity"/>
    <property type="evidence" value="ECO:0007669"/>
    <property type="project" value="UniProtKB-KW"/>
</dbReference>
<accession>A0A5B8III2</accession>
<evidence type="ECO:0000313" key="3">
    <source>
        <dbReference type="Proteomes" id="UP000320580"/>
    </source>
</evidence>
<reference evidence="2 3" key="1">
    <citation type="submission" date="2019-07" db="EMBL/GenBank/DDBJ databases">
        <authorList>
            <person name="Zhu P."/>
        </authorList>
    </citation>
    <scope>NUCLEOTIDE SEQUENCE [LARGE SCALE GENOMIC DNA]</scope>
    <source>
        <strain evidence="2 3">SSL-25</strain>
    </source>
</reference>
<dbReference type="InterPro" id="IPR008538">
    <property type="entry name" value="Uma2"/>
</dbReference>
<dbReference type="Gene3D" id="3.90.1570.10">
    <property type="entry name" value="tt1808, chain A"/>
    <property type="match status" value="1"/>
</dbReference>
<organism evidence="2 3">
    <name type="scientific">Streptomyces qinzhouensis</name>
    <dbReference type="NCBI Taxonomy" id="2599401"/>
    <lineage>
        <taxon>Bacteria</taxon>
        <taxon>Bacillati</taxon>
        <taxon>Actinomycetota</taxon>
        <taxon>Actinomycetes</taxon>
        <taxon>Kitasatosporales</taxon>
        <taxon>Streptomycetaceae</taxon>
        <taxon>Streptomyces</taxon>
    </lineage>
</organism>